<proteinExistence type="predicted"/>
<reference evidence="2 3" key="1">
    <citation type="journal article" date="2015" name="Sci. Rep.">
        <title>The power of single molecule real-time sequencing technology in the de novo assembly of a eukaryotic genome.</title>
        <authorList>
            <person name="Sakai H."/>
            <person name="Naito K."/>
            <person name="Ogiso-Tanaka E."/>
            <person name="Takahashi Y."/>
            <person name="Iseki K."/>
            <person name="Muto C."/>
            <person name="Satou K."/>
            <person name="Teruya K."/>
            <person name="Shiroma A."/>
            <person name="Shimoji M."/>
            <person name="Hirano T."/>
            <person name="Itoh T."/>
            <person name="Kaga A."/>
            <person name="Tomooka N."/>
        </authorList>
    </citation>
    <scope>NUCLEOTIDE SEQUENCE [LARGE SCALE GENOMIC DNA]</scope>
    <source>
        <strain evidence="3">cv. Shumari</strain>
    </source>
</reference>
<organism evidence="2 3">
    <name type="scientific">Vigna angularis var. angularis</name>
    <dbReference type="NCBI Taxonomy" id="157739"/>
    <lineage>
        <taxon>Eukaryota</taxon>
        <taxon>Viridiplantae</taxon>
        <taxon>Streptophyta</taxon>
        <taxon>Embryophyta</taxon>
        <taxon>Tracheophyta</taxon>
        <taxon>Spermatophyta</taxon>
        <taxon>Magnoliopsida</taxon>
        <taxon>eudicotyledons</taxon>
        <taxon>Gunneridae</taxon>
        <taxon>Pentapetalae</taxon>
        <taxon>rosids</taxon>
        <taxon>fabids</taxon>
        <taxon>Fabales</taxon>
        <taxon>Fabaceae</taxon>
        <taxon>Papilionoideae</taxon>
        <taxon>50 kb inversion clade</taxon>
        <taxon>NPAAA clade</taxon>
        <taxon>indigoferoid/millettioid clade</taxon>
        <taxon>Phaseoleae</taxon>
        <taxon>Vigna</taxon>
    </lineage>
</organism>
<evidence type="ECO:0000313" key="3">
    <source>
        <dbReference type="Proteomes" id="UP000291084"/>
    </source>
</evidence>
<dbReference type="PROSITE" id="PS50181">
    <property type="entry name" value="FBOX"/>
    <property type="match status" value="1"/>
</dbReference>
<dbReference type="AlphaFoldDB" id="A0A0S3RYZ7"/>
<dbReference type="InterPro" id="IPR036047">
    <property type="entry name" value="F-box-like_dom_sf"/>
</dbReference>
<evidence type="ECO:0000313" key="2">
    <source>
        <dbReference type="EMBL" id="BAT85798.1"/>
    </source>
</evidence>
<dbReference type="PANTHER" id="PTHR31960">
    <property type="entry name" value="F-BOX PROTEIN PP2-A15"/>
    <property type="match status" value="1"/>
</dbReference>
<name>A0A0S3RYZ7_PHAAN</name>
<dbReference type="InterPro" id="IPR025886">
    <property type="entry name" value="PP2-like"/>
</dbReference>
<dbReference type="EMBL" id="AP015037">
    <property type="protein sequence ID" value="BAT85798.1"/>
    <property type="molecule type" value="Genomic_DNA"/>
</dbReference>
<dbReference type="SUPFAM" id="SSF81383">
    <property type="entry name" value="F-box domain"/>
    <property type="match status" value="1"/>
</dbReference>
<keyword evidence="3" id="KW-1185">Reference proteome</keyword>
<dbReference type="SMART" id="SM00256">
    <property type="entry name" value="FBOX"/>
    <property type="match status" value="1"/>
</dbReference>
<dbReference type="Pfam" id="PF12937">
    <property type="entry name" value="F-box-like"/>
    <property type="match status" value="1"/>
</dbReference>
<evidence type="ECO:0000259" key="1">
    <source>
        <dbReference type="PROSITE" id="PS50181"/>
    </source>
</evidence>
<dbReference type="Pfam" id="PF14299">
    <property type="entry name" value="PP2"/>
    <property type="match status" value="1"/>
</dbReference>
<feature type="domain" description="F-box" evidence="1">
    <location>
        <begin position="16"/>
        <end position="62"/>
    </location>
</feature>
<dbReference type="CDD" id="cd22162">
    <property type="entry name" value="F-box_AtSKIP3-like"/>
    <property type="match status" value="1"/>
</dbReference>
<dbReference type="PANTHER" id="PTHR31960:SF2">
    <property type="entry name" value="F-BOX PROTEIN PP2-A15"/>
    <property type="match status" value="1"/>
</dbReference>
<dbReference type="InterPro" id="IPR001810">
    <property type="entry name" value="F-box_dom"/>
</dbReference>
<gene>
    <name evidence="2" type="primary">Vigan.04G338500</name>
    <name evidence="2" type="ORF">VIGAN_04338500</name>
</gene>
<sequence>MGASLSNLGSNGSAAAPGLGDIPENCVARVFLHLTPPEICNLARLNRSFRGAASADSVWQTKLPTNYQDLLDLMPAERYRNLSKKDIFALLSRPVPFDDGNKEVWLDRVTGRVCMSISAKAMSITGIDDRRYWTWVPTEESRFNTVAYLQQIWWFEVDGEVSFPFPADIYTLSFRLHLGRFSKRLGRRVRNYEHTHGWDIKPVKFELSTMDGQRASFECCLDEAEPDDAHGNQKCGHWVDYKVGEFIVRGSEPTTKVRFSMKQIDCTHSKDEMNTETGKQTSLTLALAGLFCLELNCDAVVDFPLLILLCLPSVKDFTAEQCSHAFTTSSTLVQDHANIIKAKLCRMHTEDHSQHLHQASSLSTYLLEVMAASLSTMMWQFRKSIQLFPSVKSLSALFTASIHS</sequence>
<dbReference type="Proteomes" id="UP000291084">
    <property type="component" value="Chromosome 4"/>
</dbReference>
<protein>
    <recommendedName>
        <fullName evidence="1">F-box domain-containing protein</fullName>
    </recommendedName>
</protein>
<accession>A0A0S3RYZ7</accession>